<reference evidence="3" key="5">
    <citation type="submission" date="2018-04" db="UniProtKB">
        <authorList>
            <consortium name="EnsemblFungi"/>
        </authorList>
    </citation>
    <scope>IDENTIFICATION</scope>
    <source>
        <strain evidence="3">R3-111a-1</strain>
    </source>
</reference>
<gene>
    <name evidence="3" type="primary">20345353</name>
    <name evidence="2" type="ORF">GGTG_04895</name>
</gene>
<evidence type="ECO:0000313" key="4">
    <source>
        <dbReference type="Proteomes" id="UP000006039"/>
    </source>
</evidence>
<reference evidence="2" key="3">
    <citation type="submission" date="2010-09" db="EMBL/GenBank/DDBJ databases">
        <title>Annotation of Gaeumannomyces graminis var. tritici R3-111a-1.</title>
        <authorList>
            <consortium name="The Broad Institute Genome Sequencing Platform"/>
            <person name="Ma L.-J."/>
            <person name="Dead R."/>
            <person name="Young S.K."/>
            <person name="Zeng Q."/>
            <person name="Gargeya S."/>
            <person name="Fitzgerald M."/>
            <person name="Haas B."/>
            <person name="Abouelleil A."/>
            <person name="Alvarado L."/>
            <person name="Arachchi H.M."/>
            <person name="Berlin A."/>
            <person name="Brown A."/>
            <person name="Chapman S.B."/>
            <person name="Chen Z."/>
            <person name="Dunbar C."/>
            <person name="Freedman E."/>
            <person name="Gearin G."/>
            <person name="Gellesch M."/>
            <person name="Goldberg J."/>
            <person name="Griggs A."/>
            <person name="Gujja S."/>
            <person name="Heiman D."/>
            <person name="Howarth C."/>
            <person name="Larson L."/>
            <person name="Lui A."/>
            <person name="MacDonald P.J.P."/>
            <person name="Mehta T."/>
            <person name="Montmayeur A."/>
            <person name="Murphy C."/>
            <person name="Neiman D."/>
            <person name="Pearson M."/>
            <person name="Priest M."/>
            <person name="Roberts A."/>
            <person name="Saif S."/>
            <person name="Shea T."/>
            <person name="Shenoy N."/>
            <person name="Sisk P."/>
            <person name="Stolte C."/>
            <person name="Sykes S."/>
            <person name="Yandava C."/>
            <person name="Wortman J."/>
            <person name="Nusbaum C."/>
            <person name="Birren B."/>
        </authorList>
    </citation>
    <scope>NUCLEOTIDE SEQUENCE</scope>
    <source>
        <strain evidence="2">R3-111a-1</strain>
    </source>
</reference>
<dbReference type="VEuPathDB" id="FungiDB:GGTG_04895"/>
<accession>J3NUD9</accession>
<dbReference type="GeneID" id="20345353"/>
<dbReference type="AlphaFoldDB" id="J3NUD9"/>
<evidence type="ECO:0000256" key="1">
    <source>
        <dbReference type="SAM" id="MobiDB-lite"/>
    </source>
</evidence>
<dbReference type="EMBL" id="GL385396">
    <property type="protein sequence ID" value="EJT79812.1"/>
    <property type="molecule type" value="Genomic_DNA"/>
</dbReference>
<dbReference type="Proteomes" id="UP000006039">
    <property type="component" value="Unassembled WGS sequence"/>
</dbReference>
<organism evidence="2">
    <name type="scientific">Gaeumannomyces tritici (strain R3-111a-1)</name>
    <name type="common">Wheat and barley take-all root rot fungus</name>
    <name type="synonym">Gaeumannomyces graminis var. tritici</name>
    <dbReference type="NCBI Taxonomy" id="644352"/>
    <lineage>
        <taxon>Eukaryota</taxon>
        <taxon>Fungi</taxon>
        <taxon>Dikarya</taxon>
        <taxon>Ascomycota</taxon>
        <taxon>Pezizomycotina</taxon>
        <taxon>Sordariomycetes</taxon>
        <taxon>Sordariomycetidae</taxon>
        <taxon>Magnaporthales</taxon>
        <taxon>Magnaporthaceae</taxon>
        <taxon>Gaeumannomyces</taxon>
    </lineage>
</organism>
<reference evidence="4" key="1">
    <citation type="submission" date="2010-07" db="EMBL/GenBank/DDBJ databases">
        <title>The genome sequence of Gaeumannomyces graminis var. tritici strain R3-111a-1.</title>
        <authorList>
            <consortium name="The Broad Institute Genome Sequencing Platform"/>
            <person name="Ma L.-J."/>
            <person name="Dead R."/>
            <person name="Young S."/>
            <person name="Zeng Q."/>
            <person name="Koehrsen M."/>
            <person name="Alvarado L."/>
            <person name="Berlin A."/>
            <person name="Chapman S.B."/>
            <person name="Chen Z."/>
            <person name="Freedman E."/>
            <person name="Gellesch M."/>
            <person name="Goldberg J."/>
            <person name="Griggs A."/>
            <person name="Gujja S."/>
            <person name="Heilman E.R."/>
            <person name="Heiman D."/>
            <person name="Hepburn T."/>
            <person name="Howarth C."/>
            <person name="Jen D."/>
            <person name="Larson L."/>
            <person name="Mehta T."/>
            <person name="Neiman D."/>
            <person name="Pearson M."/>
            <person name="Roberts A."/>
            <person name="Saif S."/>
            <person name="Shea T."/>
            <person name="Shenoy N."/>
            <person name="Sisk P."/>
            <person name="Stolte C."/>
            <person name="Sykes S."/>
            <person name="Walk T."/>
            <person name="White J."/>
            <person name="Yandava C."/>
            <person name="Haas B."/>
            <person name="Nusbaum C."/>
            <person name="Birren B."/>
        </authorList>
    </citation>
    <scope>NUCLEOTIDE SEQUENCE [LARGE SCALE GENOMIC DNA]</scope>
    <source>
        <strain evidence="4">R3-111a-1</strain>
    </source>
</reference>
<dbReference type="EnsemblFungi" id="EJT79812">
    <property type="protein sequence ID" value="EJT79812"/>
    <property type="gene ID" value="GGTG_04895"/>
</dbReference>
<name>J3NUD9_GAET3</name>
<dbReference type="RefSeq" id="XP_009220957.1">
    <property type="nucleotide sequence ID" value="XM_009222693.1"/>
</dbReference>
<keyword evidence="4" id="KW-1185">Reference proteome</keyword>
<feature type="region of interest" description="Disordered" evidence="1">
    <location>
        <begin position="1"/>
        <end position="50"/>
    </location>
</feature>
<proteinExistence type="predicted"/>
<sequence length="60" mass="6473">MALDARPPVETHGRSSPPKEGQPRLLESPEQRPSSFLANAVGNNSPNGAGLRFGCFLTRR</sequence>
<evidence type="ECO:0000313" key="3">
    <source>
        <dbReference type="EnsemblFungi" id="EJT79812"/>
    </source>
</evidence>
<evidence type="ECO:0000313" key="2">
    <source>
        <dbReference type="EMBL" id="EJT79812.1"/>
    </source>
</evidence>
<protein>
    <submittedName>
        <fullName evidence="2 3">Uncharacterized protein</fullName>
    </submittedName>
</protein>
<reference evidence="3" key="4">
    <citation type="journal article" date="2015" name="G3 (Bethesda)">
        <title>Genome sequences of three phytopathogenic species of the Magnaporthaceae family of fungi.</title>
        <authorList>
            <person name="Okagaki L.H."/>
            <person name="Nunes C.C."/>
            <person name="Sailsbery J."/>
            <person name="Clay B."/>
            <person name="Brown D."/>
            <person name="John T."/>
            <person name="Oh Y."/>
            <person name="Young N."/>
            <person name="Fitzgerald M."/>
            <person name="Haas B.J."/>
            <person name="Zeng Q."/>
            <person name="Young S."/>
            <person name="Adiconis X."/>
            <person name="Fan L."/>
            <person name="Levin J.Z."/>
            <person name="Mitchell T.K."/>
            <person name="Okubara P.A."/>
            <person name="Farman M.L."/>
            <person name="Kohn L.M."/>
            <person name="Birren B."/>
            <person name="Ma L.-J."/>
            <person name="Dean R.A."/>
        </authorList>
    </citation>
    <scope>NUCLEOTIDE SEQUENCE</scope>
    <source>
        <strain evidence="3">R3-111a-1</strain>
    </source>
</reference>
<feature type="compositionally biased region" description="Polar residues" evidence="1">
    <location>
        <begin position="31"/>
        <end position="47"/>
    </location>
</feature>
<reference evidence="2" key="2">
    <citation type="submission" date="2010-07" db="EMBL/GenBank/DDBJ databases">
        <authorList>
            <consortium name="The Broad Institute Genome Sequencing Platform"/>
            <consortium name="Broad Institute Genome Sequencing Center for Infectious Disease"/>
            <person name="Ma L.-J."/>
            <person name="Dead R."/>
            <person name="Young S."/>
            <person name="Zeng Q."/>
            <person name="Koehrsen M."/>
            <person name="Alvarado L."/>
            <person name="Berlin A."/>
            <person name="Chapman S.B."/>
            <person name="Chen Z."/>
            <person name="Freedman E."/>
            <person name="Gellesch M."/>
            <person name="Goldberg J."/>
            <person name="Griggs A."/>
            <person name="Gujja S."/>
            <person name="Heilman E.R."/>
            <person name="Heiman D."/>
            <person name="Hepburn T."/>
            <person name="Howarth C."/>
            <person name="Jen D."/>
            <person name="Larson L."/>
            <person name="Mehta T."/>
            <person name="Neiman D."/>
            <person name="Pearson M."/>
            <person name="Roberts A."/>
            <person name="Saif S."/>
            <person name="Shea T."/>
            <person name="Shenoy N."/>
            <person name="Sisk P."/>
            <person name="Stolte C."/>
            <person name="Sykes S."/>
            <person name="Walk T."/>
            <person name="White J."/>
            <person name="Yandava C."/>
            <person name="Haas B."/>
            <person name="Nusbaum C."/>
            <person name="Birren B."/>
        </authorList>
    </citation>
    <scope>NUCLEOTIDE SEQUENCE</scope>
    <source>
        <strain evidence="2">R3-111a-1</strain>
    </source>
</reference>
<dbReference type="HOGENOM" id="CLU_2941880_0_0_1"/>